<evidence type="ECO:0000313" key="2">
    <source>
        <dbReference type="Proteomes" id="UP000823674"/>
    </source>
</evidence>
<name>A0ABQ7KTD2_BRACM</name>
<sequence length="152" mass="17289">MNFTSQRFLSLSICEYPTLEGDLSSSKERPEANPIIGVKRSLSFYTCLNWKLTGSISFKPDMATRRSFQPIRRYYRSPGGVLHVHTMHQQPLDQEDPHLLKHARDQNLSSTQEDPKEALLSIKTVQVQERSDSLLGAKIPQKAPTASFRFLA</sequence>
<keyword evidence="2" id="KW-1185">Reference proteome</keyword>
<dbReference type="EMBL" id="JADBGQ010000009">
    <property type="protein sequence ID" value="KAG5377709.1"/>
    <property type="molecule type" value="Genomic_DNA"/>
</dbReference>
<accession>A0ABQ7KTD2</accession>
<gene>
    <name evidence="1" type="primary">A07g500540.1_BraROA</name>
    <name evidence="1" type="ORF">IGI04_025551</name>
</gene>
<proteinExistence type="predicted"/>
<evidence type="ECO:0000313" key="1">
    <source>
        <dbReference type="EMBL" id="KAG5377709.1"/>
    </source>
</evidence>
<organism evidence="1 2">
    <name type="scientific">Brassica rapa subsp. trilocularis</name>
    <dbReference type="NCBI Taxonomy" id="1813537"/>
    <lineage>
        <taxon>Eukaryota</taxon>
        <taxon>Viridiplantae</taxon>
        <taxon>Streptophyta</taxon>
        <taxon>Embryophyta</taxon>
        <taxon>Tracheophyta</taxon>
        <taxon>Spermatophyta</taxon>
        <taxon>Magnoliopsida</taxon>
        <taxon>eudicotyledons</taxon>
        <taxon>Gunneridae</taxon>
        <taxon>Pentapetalae</taxon>
        <taxon>rosids</taxon>
        <taxon>malvids</taxon>
        <taxon>Brassicales</taxon>
        <taxon>Brassicaceae</taxon>
        <taxon>Brassiceae</taxon>
        <taxon>Brassica</taxon>
    </lineage>
</organism>
<protein>
    <submittedName>
        <fullName evidence="1">Uncharacterized protein</fullName>
    </submittedName>
</protein>
<dbReference type="Proteomes" id="UP000823674">
    <property type="component" value="Chromosome A07"/>
</dbReference>
<comment type="caution">
    <text evidence="1">The sequence shown here is derived from an EMBL/GenBank/DDBJ whole genome shotgun (WGS) entry which is preliminary data.</text>
</comment>
<reference evidence="1 2" key="1">
    <citation type="submission" date="2021-03" db="EMBL/GenBank/DDBJ databases">
        <authorList>
            <person name="King G.J."/>
            <person name="Bancroft I."/>
            <person name="Baten A."/>
            <person name="Bloomfield J."/>
            <person name="Borpatragohain P."/>
            <person name="He Z."/>
            <person name="Irish N."/>
            <person name="Irwin J."/>
            <person name="Liu K."/>
            <person name="Mauleon R.P."/>
            <person name="Moore J."/>
            <person name="Morris R."/>
            <person name="Ostergaard L."/>
            <person name="Wang B."/>
            <person name="Wells R."/>
        </authorList>
    </citation>
    <scope>NUCLEOTIDE SEQUENCE [LARGE SCALE GENOMIC DNA]</scope>
    <source>
        <strain evidence="1">R-o-18</strain>
        <tissue evidence="1">Leaf</tissue>
    </source>
</reference>